<gene>
    <name evidence="3" type="ORF">PYCCODRAFT_1419696</name>
</gene>
<evidence type="ECO:0000313" key="3">
    <source>
        <dbReference type="EMBL" id="OSC97320.1"/>
    </source>
</evidence>
<feature type="region of interest" description="Disordered" evidence="1">
    <location>
        <begin position="703"/>
        <end position="824"/>
    </location>
</feature>
<accession>A0A1Y2IAA9</accession>
<reference evidence="3 4" key="1">
    <citation type="journal article" date="2015" name="Biotechnol. Biofuels">
        <title>Enhanced degradation of softwood versus hardwood by the white-rot fungus Pycnoporus coccineus.</title>
        <authorList>
            <person name="Couturier M."/>
            <person name="Navarro D."/>
            <person name="Chevret D."/>
            <person name="Henrissat B."/>
            <person name="Piumi F."/>
            <person name="Ruiz-Duenas F.J."/>
            <person name="Martinez A.T."/>
            <person name="Grigoriev I.V."/>
            <person name="Riley R."/>
            <person name="Lipzen A."/>
            <person name="Berrin J.G."/>
            <person name="Master E.R."/>
            <person name="Rosso M.N."/>
        </authorList>
    </citation>
    <scope>NUCLEOTIDE SEQUENCE [LARGE SCALE GENOMIC DNA]</scope>
    <source>
        <strain evidence="3 4">BRFM310</strain>
    </source>
</reference>
<feature type="compositionally biased region" description="Low complexity" evidence="1">
    <location>
        <begin position="812"/>
        <end position="824"/>
    </location>
</feature>
<dbReference type="AlphaFoldDB" id="A0A1Y2IAA9"/>
<dbReference type="PANTHER" id="PTHR38248:SF2">
    <property type="entry name" value="FUNK1 11"/>
    <property type="match status" value="1"/>
</dbReference>
<dbReference type="Proteomes" id="UP000193067">
    <property type="component" value="Unassembled WGS sequence"/>
</dbReference>
<dbReference type="InterPro" id="IPR011009">
    <property type="entry name" value="Kinase-like_dom_sf"/>
</dbReference>
<dbReference type="InterPro" id="IPR040976">
    <property type="entry name" value="Pkinase_fungal"/>
</dbReference>
<dbReference type="Pfam" id="PF17667">
    <property type="entry name" value="Pkinase_fungal"/>
    <property type="match status" value="1"/>
</dbReference>
<evidence type="ECO:0000259" key="2">
    <source>
        <dbReference type="Pfam" id="PF17667"/>
    </source>
</evidence>
<dbReference type="PANTHER" id="PTHR38248">
    <property type="entry name" value="FUNK1 6"/>
    <property type="match status" value="1"/>
</dbReference>
<proteinExistence type="predicted"/>
<evidence type="ECO:0000313" key="4">
    <source>
        <dbReference type="Proteomes" id="UP000193067"/>
    </source>
</evidence>
<organism evidence="3 4">
    <name type="scientific">Trametes coccinea (strain BRFM310)</name>
    <name type="common">Pycnoporus coccineus</name>
    <dbReference type="NCBI Taxonomy" id="1353009"/>
    <lineage>
        <taxon>Eukaryota</taxon>
        <taxon>Fungi</taxon>
        <taxon>Dikarya</taxon>
        <taxon>Basidiomycota</taxon>
        <taxon>Agaricomycotina</taxon>
        <taxon>Agaricomycetes</taxon>
        <taxon>Polyporales</taxon>
        <taxon>Polyporaceae</taxon>
        <taxon>Trametes</taxon>
    </lineage>
</organism>
<protein>
    <recommendedName>
        <fullName evidence="2">Fungal-type protein kinase domain-containing protein</fullName>
    </recommendedName>
</protein>
<feature type="domain" description="Fungal-type protein kinase" evidence="2">
    <location>
        <begin position="225"/>
        <end position="589"/>
    </location>
</feature>
<keyword evidence="4" id="KW-1185">Reference proteome</keyword>
<dbReference type="Gene3D" id="1.10.510.10">
    <property type="entry name" value="Transferase(Phosphotransferase) domain 1"/>
    <property type="match status" value="1"/>
</dbReference>
<sequence>MAQLGSCVYNVPMAFDLDLTRTAGLEPLLSFARNRNHVYEAQKYTVGPMPAGFFIDNFLPRTIPDKRALLSPRNAFIGVPSRAESFAQIYEPLTSALNKRTKIKSRCPGFVFMPTFEHSIRPLRLGYAKPHICCLRSENLAHVQQAHPSSRVELGYAELFIQVAADPTDDLLVDPPNGTPMESFADHEFVRNFMKFDGEFTERKFRKLEAQQKAVVRAHGLHAAFAVEVFARQQRHFLYTISIAGSMARIYRWDRSGCVVTTAFDIRQKPEILAEFLWRFSNLSAPARGHDLTVRMATAAEEALFKRVVRDYLASQVEATGDQLDKAFSAHYQPGHVAAVRVTPDMSKMAGEATYIVSRPVHSPLALDGRSTRGYWAVNADTGQIGFLKDTWRTVSQQETEGDILHRLNELGVRNVPILAIHGDVPDPRMSSISGPLFQDTHTNRFIGTPWSSRLNGKTIYVSRRRHYRLVTHTVGQSLRTLRGTEELLHSTYDVFVAMRDVLAKDSRIHRDLSVGNIILVKESDRAIRKGYLIDWDSSDRVDDAGESLHTGRAGTWAFTSIRMLGSAFENGKQIFKDDMESLIYVVFYCAVFYLSHDLDAAQLTRLNKEFFEHRQMAGNTTFGAKGKVANARSRCFTGSVHFSSAAFREWLNAVLDYHSPKKGVVGNGEMWEAEILDRYWSQFLQTHTLERDDRTVHHLNMEHRYDPDSPRSEPVPSLPSPHRSPLPLDKAPSGADTAGAGRRRKRSRGEDADPGVSSSRLKRVHEDDPSVPLLLTLRRSQRIREQQSRLQVAPAPASSTHSTRQKHAVGARAPAASAKRSRK</sequence>
<feature type="compositionally biased region" description="Basic and acidic residues" evidence="1">
    <location>
        <begin position="703"/>
        <end position="712"/>
    </location>
</feature>
<dbReference type="SUPFAM" id="SSF56112">
    <property type="entry name" value="Protein kinase-like (PK-like)"/>
    <property type="match status" value="1"/>
</dbReference>
<dbReference type="EMBL" id="KZ084153">
    <property type="protein sequence ID" value="OSC97320.1"/>
    <property type="molecule type" value="Genomic_DNA"/>
</dbReference>
<name>A0A1Y2IAA9_TRAC3</name>
<evidence type="ECO:0000256" key="1">
    <source>
        <dbReference type="SAM" id="MobiDB-lite"/>
    </source>
</evidence>
<dbReference type="OrthoDB" id="3265188at2759"/>